<evidence type="ECO:0000313" key="9">
    <source>
        <dbReference type="EMBL" id="KAH8371713.1"/>
    </source>
</evidence>
<evidence type="ECO:0000256" key="2">
    <source>
        <dbReference type="ARBA" id="ARBA00022679"/>
    </source>
</evidence>
<evidence type="ECO:0000256" key="4">
    <source>
        <dbReference type="ARBA" id="ARBA00022777"/>
    </source>
</evidence>
<evidence type="ECO:0000256" key="3">
    <source>
        <dbReference type="ARBA" id="ARBA00022741"/>
    </source>
</evidence>
<keyword evidence="1 7" id="KW-0723">Serine/threonine-protein kinase</keyword>
<dbReference type="PANTHER" id="PTHR24347">
    <property type="entry name" value="SERINE/THREONINE-PROTEIN KINASE"/>
    <property type="match status" value="1"/>
</dbReference>
<evidence type="ECO:0000313" key="10">
    <source>
        <dbReference type="Proteomes" id="UP001200034"/>
    </source>
</evidence>
<dbReference type="FunFam" id="3.30.200.20:FF:000315">
    <property type="entry name" value="Calcium-dependent protein kinase 3"/>
    <property type="match status" value="1"/>
</dbReference>
<keyword evidence="2" id="KW-0808">Transferase</keyword>
<comment type="caution">
    <text evidence="9">The sequence shown here is derived from an EMBL/GenBank/DDBJ whole genome shotgun (WGS) entry which is preliminary data.</text>
</comment>
<evidence type="ECO:0000259" key="8">
    <source>
        <dbReference type="PROSITE" id="PS50011"/>
    </source>
</evidence>
<feature type="binding site" evidence="6">
    <location>
        <position position="59"/>
    </location>
    <ligand>
        <name>ATP</name>
        <dbReference type="ChEBI" id="CHEBI:30616"/>
    </ligand>
</feature>
<dbReference type="InterPro" id="IPR008271">
    <property type="entry name" value="Ser/Thr_kinase_AS"/>
</dbReference>
<dbReference type="Gene3D" id="3.30.200.20">
    <property type="entry name" value="Phosphorylase Kinase, domain 1"/>
    <property type="match status" value="1"/>
</dbReference>
<dbReference type="SUPFAM" id="SSF56112">
    <property type="entry name" value="Protein kinase-like (PK-like)"/>
    <property type="match status" value="1"/>
</dbReference>
<dbReference type="AlphaFoldDB" id="A0AAD4K168"/>
<keyword evidence="4" id="KW-0418">Kinase</keyword>
<organism evidence="9 10">
    <name type="scientific">Drosophila rubida</name>
    <dbReference type="NCBI Taxonomy" id="30044"/>
    <lineage>
        <taxon>Eukaryota</taxon>
        <taxon>Metazoa</taxon>
        <taxon>Ecdysozoa</taxon>
        <taxon>Arthropoda</taxon>
        <taxon>Hexapoda</taxon>
        <taxon>Insecta</taxon>
        <taxon>Pterygota</taxon>
        <taxon>Neoptera</taxon>
        <taxon>Endopterygota</taxon>
        <taxon>Diptera</taxon>
        <taxon>Brachycera</taxon>
        <taxon>Muscomorpha</taxon>
        <taxon>Ephydroidea</taxon>
        <taxon>Drosophilidae</taxon>
        <taxon>Drosophila</taxon>
    </lineage>
</organism>
<accession>A0AAD4K168</accession>
<comment type="similarity">
    <text evidence="7">Belongs to the protein kinase superfamily.</text>
</comment>
<dbReference type="PROSITE" id="PS50011">
    <property type="entry name" value="PROTEIN_KINASE_DOM"/>
    <property type="match status" value="1"/>
</dbReference>
<dbReference type="InterPro" id="IPR011009">
    <property type="entry name" value="Kinase-like_dom_sf"/>
</dbReference>
<reference evidence="9" key="1">
    <citation type="journal article" date="2021" name="Mol. Ecol. Resour.">
        <title>Phylogenomic analyses of the genus Drosophila reveals genomic signals of climate adaptation.</title>
        <authorList>
            <person name="Li F."/>
            <person name="Rane R.V."/>
            <person name="Luria V."/>
            <person name="Xiong Z."/>
            <person name="Chen J."/>
            <person name="Li Z."/>
            <person name="Catullo R.A."/>
            <person name="Griffin P.C."/>
            <person name="Schiffer M."/>
            <person name="Pearce S."/>
            <person name="Lee S.F."/>
            <person name="McElroy K."/>
            <person name="Stocker A."/>
            <person name="Shirriffs J."/>
            <person name="Cockerell F."/>
            <person name="Coppin C."/>
            <person name="Sgro C.M."/>
            <person name="Karger A."/>
            <person name="Cain J.W."/>
            <person name="Weber J.A."/>
            <person name="Santpere G."/>
            <person name="Kirschner M.W."/>
            <person name="Hoffmann A.A."/>
            <person name="Oakeshott J.G."/>
            <person name="Zhang G."/>
        </authorList>
    </citation>
    <scope>NUCLEOTIDE SEQUENCE</scope>
    <source>
        <strain evidence="9">BGI-SZ-2011g</strain>
    </source>
</reference>
<dbReference type="Gene3D" id="1.10.510.10">
    <property type="entry name" value="Transferase(Phosphotransferase) domain 1"/>
    <property type="match status" value="1"/>
</dbReference>
<gene>
    <name evidence="9" type="ORF">KR093_008618</name>
</gene>
<dbReference type="PROSITE" id="PS00108">
    <property type="entry name" value="PROTEIN_KINASE_ST"/>
    <property type="match status" value="1"/>
</dbReference>
<dbReference type="InterPro" id="IPR000719">
    <property type="entry name" value="Prot_kinase_dom"/>
</dbReference>
<dbReference type="PROSITE" id="PS00107">
    <property type="entry name" value="PROTEIN_KINASE_ATP"/>
    <property type="match status" value="1"/>
</dbReference>
<sequence>MPLFHRRKSDPNKKQISISDKPATIEQKYDILCLLGSGAFSKVRLAETKTQPVERYAVKIIEKKSIKGYERFLQNEISVLKRFSKNDPDGEKLTHPNIVQLFETFEDENKVYLVMELVTGGELFDRIVEKGFYSERDASQLLKQLFEAVDYLHQHGVVHRDLKPENLLYDTPDEDSKIMITDFGFARMDNSGTMKTECGTPGYAAPEVIAKVAYGKAVDVWSLGVIAYILLCGYPPFYDDNDAMLYAKISKGHFTFDSPYWDPISASAKHLIMKLLCVCVEERYTCQQALQHPWISGNAAICRNIHDTVAEQLKKSFAKSLWKRAIHATTIIQNMQRLALDSKNKANAENITETCASKS</sequence>
<dbReference type="Pfam" id="PF00069">
    <property type="entry name" value="Pkinase"/>
    <property type="match status" value="1"/>
</dbReference>
<evidence type="ECO:0000256" key="6">
    <source>
        <dbReference type="PROSITE-ProRule" id="PRU10141"/>
    </source>
</evidence>
<dbReference type="GO" id="GO:0005524">
    <property type="term" value="F:ATP binding"/>
    <property type="evidence" value="ECO:0007669"/>
    <property type="project" value="UniProtKB-UniRule"/>
</dbReference>
<evidence type="ECO:0000256" key="7">
    <source>
        <dbReference type="RuleBase" id="RU000304"/>
    </source>
</evidence>
<dbReference type="GO" id="GO:0004674">
    <property type="term" value="F:protein serine/threonine kinase activity"/>
    <property type="evidence" value="ECO:0007669"/>
    <property type="project" value="UniProtKB-KW"/>
</dbReference>
<protein>
    <recommendedName>
        <fullName evidence="8">Protein kinase domain-containing protein</fullName>
    </recommendedName>
</protein>
<keyword evidence="5 6" id="KW-0067">ATP-binding</keyword>
<dbReference type="FunFam" id="1.10.510.10:FF:000026">
    <property type="entry name" value="Calcium/calmodulin-dependent protein kinase type 1"/>
    <property type="match status" value="1"/>
</dbReference>
<dbReference type="EMBL" id="JAJJHW010002585">
    <property type="protein sequence ID" value="KAH8371713.1"/>
    <property type="molecule type" value="Genomic_DNA"/>
</dbReference>
<proteinExistence type="inferred from homology"/>
<name>A0AAD4K168_9MUSC</name>
<evidence type="ECO:0000256" key="5">
    <source>
        <dbReference type="ARBA" id="ARBA00022840"/>
    </source>
</evidence>
<dbReference type="SMART" id="SM00220">
    <property type="entry name" value="S_TKc"/>
    <property type="match status" value="1"/>
</dbReference>
<feature type="domain" description="Protein kinase" evidence="8">
    <location>
        <begin position="29"/>
        <end position="295"/>
    </location>
</feature>
<dbReference type="InterPro" id="IPR017441">
    <property type="entry name" value="Protein_kinase_ATP_BS"/>
</dbReference>
<dbReference type="Proteomes" id="UP001200034">
    <property type="component" value="Unassembled WGS sequence"/>
</dbReference>
<keyword evidence="3 6" id="KW-0547">Nucleotide-binding</keyword>
<evidence type="ECO:0000256" key="1">
    <source>
        <dbReference type="ARBA" id="ARBA00022527"/>
    </source>
</evidence>
<keyword evidence="10" id="KW-1185">Reference proteome</keyword>